<evidence type="ECO:0000256" key="1">
    <source>
        <dbReference type="ARBA" id="ARBA00005417"/>
    </source>
</evidence>
<keyword evidence="6 7" id="KW-0129">CBS domain</keyword>
<keyword evidence="8" id="KW-0997">Cell inner membrane</keyword>
<evidence type="ECO:0000259" key="10">
    <source>
        <dbReference type="PROSITE" id="PS51371"/>
    </source>
</evidence>
<dbReference type="Pfam" id="PF00005">
    <property type="entry name" value="ABC_tran"/>
    <property type="match status" value="1"/>
</dbReference>
<dbReference type="EMBL" id="JPGY02000001">
    <property type="protein sequence ID" value="KRU14126.1"/>
    <property type="molecule type" value="Genomic_DNA"/>
</dbReference>
<dbReference type="SUPFAM" id="SSF54631">
    <property type="entry name" value="CBS-domain pair"/>
    <property type="match status" value="1"/>
</dbReference>
<feature type="domain" description="ABC transporter" evidence="9">
    <location>
        <begin position="2"/>
        <end position="236"/>
    </location>
</feature>
<dbReference type="GO" id="GO:0016887">
    <property type="term" value="F:ATP hydrolysis activity"/>
    <property type="evidence" value="ECO:0007669"/>
    <property type="project" value="UniProtKB-UniRule"/>
</dbReference>
<dbReference type="FunFam" id="3.40.50.300:FF:000425">
    <property type="entry name" value="Probable ABC transporter, ATP-binding subunit"/>
    <property type="match status" value="1"/>
</dbReference>
<dbReference type="Pfam" id="PF00571">
    <property type="entry name" value="CBS"/>
    <property type="match status" value="2"/>
</dbReference>
<organism evidence="11 14">
    <name type="scientific">Clostridium pasteurianum DSM 525 = ATCC 6013</name>
    <dbReference type="NCBI Taxonomy" id="1262449"/>
    <lineage>
        <taxon>Bacteria</taxon>
        <taxon>Bacillati</taxon>
        <taxon>Bacillota</taxon>
        <taxon>Clostridia</taxon>
        <taxon>Eubacteriales</taxon>
        <taxon>Clostridiaceae</taxon>
        <taxon>Clostridium</taxon>
    </lineage>
</organism>
<dbReference type="GO" id="GO:0005524">
    <property type="term" value="F:ATP binding"/>
    <property type="evidence" value="ECO:0007669"/>
    <property type="project" value="UniProtKB-UniRule"/>
</dbReference>
<dbReference type="GO" id="GO:0006865">
    <property type="term" value="P:amino acid transport"/>
    <property type="evidence" value="ECO:0007669"/>
    <property type="project" value="UniProtKB-UniRule"/>
</dbReference>
<reference evidence="12 13" key="3">
    <citation type="journal article" name="Genome Announc.">
        <title>Improved Draft Genome Sequence of Clostridium pasteurianum Strain ATCC 6013 (DSM 525) Using a Hybrid Next-Generation Sequencing Approach.</title>
        <authorList>
            <person name="Pyne M.E."/>
            <person name="Utturkar S."/>
            <person name="Brown S.D."/>
            <person name="Moo-Young M."/>
            <person name="Chung D.A."/>
            <person name="Chou C.P."/>
        </authorList>
    </citation>
    <scope>NUCLEOTIDE SEQUENCE [LARGE SCALE GENOMIC DNA]</scope>
    <source>
        <strain evidence="12 13">ATCC 6013</strain>
    </source>
</reference>
<comment type="subcellular location">
    <subcellularLocation>
        <location evidence="8">Cell inner membrane</location>
        <topology evidence="8">Peripheral membrane protein</topology>
    </subcellularLocation>
</comment>
<dbReference type="Gene3D" id="3.40.50.300">
    <property type="entry name" value="P-loop containing nucleotide triphosphate hydrolases"/>
    <property type="match status" value="1"/>
</dbReference>
<protein>
    <recommendedName>
        <fullName evidence="8">Quaternary amine transport ATP-binding protein</fullName>
        <ecNumber evidence="8">7.6.2.9</ecNumber>
    </recommendedName>
</protein>
<dbReference type="PANTHER" id="PTHR43117">
    <property type="entry name" value="OSMOPROTECTANT IMPORT ATP-BINDING PROTEIN OSMV"/>
    <property type="match status" value="1"/>
</dbReference>
<dbReference type="NCBIfam" id="TIGR01186">
    <property type="entry name" value="proV"/>
    <property type="match status" value="1"/>
</dbReference>
<keyword evidence="12" id="KW-0560">Oxidoreductase</keyword>
<comment type="catalytic activity">
    <reaction evidence="8">
        <text>a quaternary ammonium(out) + ATP + H2O = a quaternary ammonium(in) + ADP + phosphate + H(+)</text>
        <dbReference type="Rhea" id="RHEA:11036"/>
        <dbReference type="ChEBI" id="CHEBI:15377"/>
        <dbReference type="ChEBI" id="CHEBI:15378"/>
        <dbReference type="ChEBI" id="CHEBI:30616"/>
        <dbReference type="ChEBI" id="CHEBI:35267"/>
        <dbReference type="ChEBI" id="CHEBI:43474"/>
        <dbReference type="ChEBI" id="CHEBI:456216"/>
    </reaction>
</comment>
<comment type="similarity">
    <text evidence="1 8">Belongs to the ABC transporter superfamily.</text>
</comment>
<keyword evidence="5 8" id="KW-0067">ATP-binding</keyword>
<name>A0A0H3J7G5_CLOPA</name>
<keyword evidence="4 8" id="KW-0547">Nucleotide-binding</keyword>
<dbReference type="PROSITE" id="PS50893">
    <property type="entry name" value="ABC_TRANSPORTER_2"/>
    <property type="match status" value="1"/>
</dbReference>
<evidence type="ECO:0000313" key="14">
    <source>
        <dbReference type="Proteomes" id="UP000030905"/>
    </source>
</evidence>
<dbReference type="PATRIC" id="fig|1262449.3.peg.3643"/>
<feature type="domain" description="CBS" evidence="10">
    <location>
        <begin position="314"/>
        <end position="372"/>
    </location>
</feature>
<reference evidence="12" key="2">
    <citation type="submission" date="2015-10" db="EMBL/GenBank/DDBJ databases">
        <title>Improved Draft Genome Sequence of Clostridium pasteurianum Strain ATCC 6013 (DSM 525) Using a Hybrid Next-Generation Sequencing Approach.</title>
        <authorList>
            <person name="Pyne M.E."/>
            <person name="Utturkar S.M."/>
            <person name="Brown S.D."/>
            <person name="Moo-Young M."/>
            <person name="Chung D.A."/>
            <person name="Chou P.C."/>
        </authorList>
    </citation>
    <scope>NUCLEOTIDE SEQUENCE</scope>
    <source>
        <strain evidence="12">ATCC 6013</strain>
    </source>
</reference>
<comment type="subunit">
    <text evidence="8">The complex is probably composed of two ATP-binding proteins, two transmembrane proteins and a solute-binding protein.</text>
</comment>
<evidence type="ECO:0000256" key="6">
    <source>
        <dbReference type="ARBA" id="ARBA00023122"/>
    </source>
</evidence>
<dbReference type="Proteomes" id="UP000030905">
    <property type="component" value="Chromosome"/>
</dbReference>
<gene>
    <name evidence="11" type="primary">opuCA</name>
    <name evidence="11" type="ORF">CLPA_c38230</name>
    <name evidence="12" type="ORF">CP6013_03382</name>
</gene>
<dbReference type="InterPro" id="IPR003593">
    <property type="entry name" value="AAA+_ATPase"/>
</dbReference>
<accession>A0A0H3J7G5</accession>
<keyword evidence="3" id="KW-0677">Repeat</keyword>
<dbReference type="GO" id="GO:0015418">
    <property type="term" value="F:ABC-type quaternary ammonium compound transporting activity"/>
    <property type="evidence" value="ECO:0007669"/>
    <property type="project" value="UniProtKB-EC"/>
</dbReference>
<keyword evidence="8" id="KW-1003">Cell membrane</keyword>
<dbReference type="InterPro" id="IPR027417">
    <property type="entry name" value="P-loop_NTPase"/>
</dbReference>
<dbReference type="InterPro" id="IPR003439">
    <property type="entry name" value="ABC_transporter-like_ATP-bd"/>
</dbReference>
<dbReference type="PROSITE" id="PS00211">
    <property type="entry name" value="ABC_TRANSPORTER_1"/>
    <property type="match status" value="1"/>
</dbReference>
<keyword evidence="2 8" id="KW-0813">Transport</keyword>
<keyword evidence="8" id="KW-0472">Membrane</keyword>
<dbReference type="InterPro" id="IPR000644">
    <property type="entry name" value="CBS_dom"/>
</dbReference>
<dbReference type="PROSITE" id="PS51371">
    <property type="entry name" value="CBS"/>
    <property type="match status" value="2"/>
</dbReference>
<dbReference type="EMBL" id="CP009268">
    <property type="protein sequence ID" value="AJA53849.1"/>
    <property type="molecule type" value="Genomic_DNA"/>
</dbReference>
<reference evidence="11 14" key="1">
    <citation type="journal article" date="2015" name="Genome Announc.">
        <title>Complete Genome Sequence of the Nitrogen-Fixing and Solvent-Producing Clostridium pasteurianum DSM 525.</title>
        <authorList>
            <person name="Poehlein A."/>
            <person name="Grosse-Honebrink A."/>
            <person name="Zhang Y."/>
            <person name="Minton N.P."/>
            <person name="Daniel R."/>
        </authorList>
    </citation>
    <scope>NUCLEOTIDE SEQUENCE [LARGE SCALE GENOMIC DNA]</scope>
    <source>
        <strain evidence="11">DSM 525</strain>
        <strain evidence="14">DSM 525 / ATCC 6013</strain>
    </source>
</reference>
<dbReference type="InterPro" id="IPR005892">
    <property type="entry name" value="Gly-betaine_transp_ATP-bd"/>
</dbReference>
<dbReference type="CDD" id="cd04583">
    <property type="entry name" value="CBS_pair_ABC_OpuCA_assoc"/>
    <property type="match status" value="1"/>
</dbReference>
<evidence type="ECO:0000256" key="8">
    <source>
        <dbReference type="RuleBase" id="RU369116"/>
    </source>
</evidence>
<dbReference type="AlphaFoldDB" id="A0A0H3J7G5"/>
<evidence type="ECO:0000256" key="3">
    <source>
        <dbReference type="ARBA" id="ARBA00022737"/>
    </source>
</evidence>
<keyword evidence="14" id="KW-1185">Reference proteome</keyword>
<evidence type="ECO:0000259" key="9">
    <source>
        <dbReference type="PROSITE" id="PS50893"/>
    </source>
</evidence>
<dbReference type="Proteomes" id="UP000028042">
    <property type="component" value="Unassembled WGS sequence"/>
</dbReference>
<evidence type="ECO:0000313" key="11">
    <source>
        <dbReference type="EMBL" id="AJA53849.1"/>
    </source>
</evidence>
<dbReference type="Gene3D" id="3.10.580.10">
    <property type="entry name" value="CBS-domain"/>
    <property type="match status" value="1"/>
</dbReference>
<dbReference type="GO" id="GO:0031460">
    <property type="term" value="P:glycine betaine transport"/>
    <property type="evidence" value="ECO:0007669"/>
    <property type="project" value="InterPro"/>
</dbReference>
<keyword evidence="11" id="KW-0378">Hydrolase</keyword>
<dbReference type="KEGG" id="cpat:CLPA_c38230"/>
<dbReference type="SMART" id="SM00382">
    <property type="entry name" value="AAA"/>
    <property type="match status" value="1"/>
</dbReference>
<dbReference type="PANTHER" id="PTHR43117:SF4">
    <property type="entry name" value="OSMOPROTECTANT IMPORT ATP-BINDING PROTEIN OSMV"/>
    <property type="match status" value="1"/>
</dbReference>
<evidence type="ECO:0000313" key="12">
    <source>
        <dbReference type="EMBL" id="KRU14126.1"/>
    </source>
</evidence>
<dbReference type="KEGG" id="cpae:CPAST_c38230"/>
<evidence type="ECO:0000256" key="5">
    <source>
        <dbReference type="ARBA" id="ARBA00022840"/>
    </source>
</evidence>
<sequence>MIEFKGINKIINGKKILRDINIKIEKGELVTFIGPSGCGKTTTLKMINKLIKPTSGEILINRNRIEEENTIKLRRSMGYVIQQTGLLPHLNVKENIELIPSIEKVPKGKVDKRTEELLKLVDMEPKDYLYKYPSELSGGQQQRVGIARAFAMDPEIILMDEPFSALDPITRCQLQDEVFNIQQNIKKTIVFVTHDMDEALKLADKICIMEAGRVVQFDTPENVLRNPINDFVKNFIGANRIWNQPELIKVKDIMIENPVKSSAERTVIQAIEIMKYNHVDSLLIVNKDNTLNGIITLKEIRASTNRNTKLKDIMETKVITVNYEESILNVLETIEKESIGYVPAVDNDSKLVGLITKSSLLSVLSDQLMNKEVEA</sequence>
<feature type="domain" description="CBS" evidence="10">
    <location>
        <begin position="254"/>
        <end position="310"/>
    </location>
</feature>
<dbReference type="InterPro" id="IPR017871">
    <property type="entry name" value="ABC_transporter-like_CS"/>
</dbReference>
<dbReference type="SUPFAM" id="SSF52540">
    <property type="entry name" value="P-loop containing nucleoside triphosphate hydrolases"/>
    <property type="match status" value="1"/>
</dbReference>
<evidence type="ECO:0000256" key="2">
    <source>
        <dbReference type="ARBA" id="ARBA00022448"/>
    </source>
</evidence>
<evidence type="ECO:0000256" key="7">
    <source>
        <dbReference type="PROSITE-ProRule" id="PRU00703"/>
    </source>
</evidence>
<proteinExistence type="inferred from homology"/>
<dbReference type="SMART" id="SM00116">
    <property type="entry name" value="CBS"/>
    <property type="match status" value="2"/>
</dbReference>
<evidence type="ECO:0000313" key="13">
    <source>
        <dbReference type="Proteomes" id="UP000028042"/>
    </source>
</evidence>
<evidence type="ECO:0000256" key="4">
    <source>
        <dbReference type="ARBA" id="ARBA00022741"/>
    </source>
</evidence>
<dbReference type="GO" id="GO:0016491">
    <property type="term" value="F:oxidoreductase activity"/>
    <property type="evidence" value="ECO:0007669"/>
    <property type="project" value="UniProtKB-KW"/>
</dbReference>
<dbReference type="EC" id="7.6.2.9" evidence="8"/>
<dbReference type="eggNOG" id="COG1125">
    <property type="taxonomic scope" value="Bacteria"/>
</dbReference>
<dbReference type="GO" id="GO:0005886">
    <property type="term" value="C:plasma membrane"/>
    <property type="evidence" value="ECO:0007669"/>
    <property type="project" value="UniProtKB-SubCell"/>
</dbReference>
<dbReference type="InterPro" id="IPR046342">
    <property type="entry name" value="CBS_dom_sf"/>
</dbReference>